<reference evidence="1 2" key="1">
    <citation type="submission" date="2018-06" db="EMBL/GenBank/DDBJ databases">
        <title>Echinicola strongylocentroti sp. nov., isolated from a sea urchin Strongylocentrotus intermedius.</title>
        <authorList>
            <person name="Bae S.S."/>
        </authorList>
    </citation>
    <scope>NUCLEOTIDE SEQUENCE [LARGE SCALE GENOMIC DNA]</scope>
    <source>
        <strain evidence="1 2">MEBiC08714</strain>
    </source>
</reference>
<keyword evidence="2" id="KW-1185">Reference proteome</keyword>
<accession>A0A2Z4IGZ2</accession>
<dbReference type="Proteomes" id="UP000248688">
    <property type="component" value="Chromosome"/>
</dbReference>
<sequence length="362" mass="41341">MWATRILVNGIMSLFLLCFINVAKAQDAPVYLVLKSSKQSIRPAEFFISGVQDIRTAQPSIGEIYTSSQSLRKESLEVRGGVVKSLEDFVEGMLYTDRSKRPVVVQVKEMDVAEKSGSDGKVKGEIGLSLRFLLEEDSLVHLLDYDGGARYTRSLGRYAVIGNAMEQSLGNALNYFNEWMNQQASRNIKLAKELDMEIVDYPVQEKGDTVFYHYGRGLDWDDFKASPHPRSGFAASIFTSFSWEGDPIVEDGKVKLQLIVKVFMLKSSSWVKPGHKDGYGINHEQRHFDITKIVVERFKDKVKAMELTPHDYDGKIGYLYIETYREMNRMQEAYDEETDHGRNKAAQQKWNALINEELAKYR</sequence>
<dbReference type="KEGG" id="est:DN752_07600"/>
<evidence type="ECO:0008006" key="3">
    <source>
        <dbReference type="Google" id="ProtNLM"/>
    </source>
</evidence>
<organism evidence="1 2">
    <name type="scientific">Echinicola strongylocentroti</name>
    <dbReference type="NCBI Taxonomy" id="1795355"/>
    <lineage>
        <taxon>Bacteria</taxon>
        <taxon>Pseudomonadati</taxon>
        <taxon>Bacteroidota</taxon>
        <taxon>Cytophagia</taxon>
        <taxon>Cytophagales</taxon>
        <taxon>Cyclobacteriaceae</taxon>
        <taxon>Echinicola</taxon>
    </lineage>
</organism>
<protein>
    <recommendedName>
        <fullName evidence="3">DUF922 domain-containing protein</fullName>
    </recommendedName>
</protein>
<dbReference type="EMBL" id="CP030041">
    <property type="protein sequence ID" value="AWW29999.1"/>
    <property type="molecule type" value="Genomic_DNA"/>
</dbReference>
<gene>
    <name evidence="1" type="ORF">DN752_07600</name>
</gene>
<dbReference type="OrthoDB" id="5431540at2"/>
<name>A0A2Z4IGZ2_9BACT</name>
<dbReference type="AlphaFoldDB" id="A0A2Z4IGZ2"/>
<evidence type="ECO:0000313" key="1">
    <source>
        <dbReference type="EMBL" id="AWW29999.1"/>
    </source>
</evidence>
<proteinExistence type="predicted"/>
<evidence type="ECO:0000313" key="2">
    <source>
        <dbReference type="Proteomes" id="UP000248688"/>
    </source>
</evidence>